<comment type="caution">
    <text evidence="2">The sequence shown here is derived from an EMBL/GenBank/DDBJ whole genome shotgun (WGS) entry which is preliminary data.</text>
</comment>
<feature type="compositionally biased region" description="Polar residues" evidence="1">
    <location>
        <begin position="292"/>
        <end position="303"/>
    </location>
</feature>
<evidence type="ECO:0000313" key="2">
    <source>
        <dbReference type="EMBL" id="KAK0754629.1"/>
    </source>
</evidence>
<feature type="compositionally biased region" description="Basic and acidic residues" evidence="1">
    <location>
        <begin position="35"/>
        <end position="46"/>
    </location>
</feature>
<feature type="compositionally biased region" description="Acidic residues" evidence="1">
    <location>
        <begin position="1"/>
        <end position="12"/>
    </location>
</feature>
<sequence length="463" mass="50386">MAVFVDLDDEDVEPPHDGQPPYRSTGSDAAGGGDTESRAQRADADRVNPNQNTMTRALGIYPIIMSIAAWIDLNTLDSLSRTCRQIRADVLQYRKMLLVSTLHCSNEHVPVDPQTTMQFRARATNLWYMEDARRPKDTKAGECARDMVSDCRRCGTVVCRNCAIKPPAPIVYRERHRRLCNACVRAPLGSLVKPPLSPDLSVASKPINLSICHCESRGVMLCQPCGRGIRSDDNEYRSIWKWRHQYTSVLGGLGTGIGDGVPCGRAAACCAGRDLEEETDCDAADARDADNLSNATTMGSSSPAGVALGTPTSPWSAASSSPPTSAGAGAGDAANRTPSPQLGPGYARHEIEGIGGVMKRKLLRMVKVGAGVPEWDDERARVDDEHHQSASGSNIPGHARLPGNDRMLWREVTGQRRSWCGWCCRVIPGGQDLDDVRQPAVVLPAEQFVERVKARDRIPLVRR</sequence>
<evidence type="ECO:0008006" key="4">
    <source>
        <dbReference type="Google" id="ProtNLM"/>
    </source>
</evidence>
<dbReference type="Proteomes" id="UP001172155">
    <property type="component" value="Unassembled WGS sequence"/>
</dbReference>
<protein>
    <recommendedName>
        <fullName evidence="4">F-box domain-containing protein</fullName>
    </recommendedName>
</protein>
<proteinExistence type="predicted"/>
<feature type="region of interest" description="Disordered" evidence="1">
    <location>
        <begin position="292"/>
        <end position="348"/>
    </location>
</feature>
<evidence type="ECO:0000313" key="3">
    <source>
        <dbReference type="Proteomes" id="UP001172155"/>
    </source>
</evidence>
<accession>A0AA40FBB0</accession>
<evidence type="ECO:0000256" key="1">
    <source>
        <dbReference type="SAM" id="MobiDB-lite"/>
    </source>
</evidence>
<gene>
    <name evidence="2" type="ORF">B0T18DRAFT_40702</name>
</gene>
<feature type="compositionally biased region" description="Low complexity" evidence="1">
    <location>
        <begin position="309"/>
        <end position="334"/>
    </location>
</feature>
<keyword evidence="3" id="KW-1185">Reference proteome</keyword>
<organism evidence="2 3">
    <name type="scientific">Schizothecium vesticola</name>
    <dbReference type="NCBI Taxonomy" id="314040"/>
    <lineage>
        <taxon>Eukaryota</taxon>
        <taxon>Fungi</taxon>
        <taxon>Dikarya</taxon>
        <taxon>Ascomycota</taxon>
        <taxon>Pezizomycotina</taxon>
        <taxon>Sordariomycetes</taxon>
        <taxon>Sordariomycetidae</taxon>
        <taxon>Sordariales</taxon>
        <taxon>Schizotheciaceae</taxon>
        <taxon>Schizothecium</taxon>
    </lineage>
</organism>
<dbReference type="EMBL" id="JAUKUD010000001">
    <property type="protein sequence ID" value="KAK0754629.1"/>
    <property type="molecule type" value="Genomic_DNA"/>
</dbReference>
<name>A0AA40FBB0_9PEZI</name>
<dbReference type="CDD" id="cd00065">
    <property type="entry name" value="FYVE_like_SF"/>
    <property type="match status" value="1"/>
</dbReference>
<reference evidence="2" key="1">
    <citation type="submission" date="2023-06" db="EMBL/GenBank/DDBJ databases">
        <title>Genome-scale phylogeny and comparative genomics of the fungal order Sordariales.</title>
        <authorList>
            <consortium name="Lawrence Berkeley National Laboratory"/>
            <person name="Hensen N."/>
            <person name="Bonometti L."/>
            <person name="Westerberg I."/>
            <person name="Brannstrom I.O."/>
            <person name="Guillou S."/>
            <person name="Cros-Aarteil S."/>
            <person name="Calhoun S."/>
            <person name="Haridas S."/>
            <person name="Kuo A."/>
            <person name="Mondo S."/>
            <person name="Pangilinan J."/>
            <person name="Riley R."/>
            <person name="LaButti K."/>
            <person name="Andreopoulos B."/>
            <person name="Lipzen A."/>
            <person name="Chen C."/>
            <person name="Yanf M."/>
            <person name="Daum C."/>
            <person name="Ng V."/>
            <person name="Clum A."/>
            <person name="Steindorff A."/>
            <person name="Ohm R."/>
            <person name="Martin F."/>
            <person name="Silar P."/>
            <person name="Natvig D."/>
            <person name="Lalanne C."/>
            <person name="Gautier V."/>
            <person name="Ament-velasquez S.L."/>
            <person name="Kruys A."/>
            <person name="Hutchinson M.I."/>
            <person name="Powell A.J."/>
            <person name="Barry K."/>
            <person name="Miller A.N."/>
            <person name="Grigoriev I.V."/>
            <person name="Debuchy R."/>
            <person name="Gladieux P."/>
            <person name="Thoren M.H."/>
            <person name="Johannesson H."/>
        </authorList>
    </citation>
    <scope>NUCLEOTIDE SEQUENCE</scope>
    <source>
        <strain evidence="2">SMH3187-1</strain>
    </source>
</reference>
<feature type="region of interest" description="Disordered" evidence="1">
    <location>
        <begin position="1"/>
        <end position="50"/>
    </location>
</feature>
<dbReference type="AlphaFoldDB" id="A0AA40FBB0"/>
<dbReference type="SUPFAM" id="SSF57903">
    <property type="entry name" value="FYVE/PHD zinc finger"/>
    <property type="match status" value="1"/>
</dbReference>
<dbReference type="InterPro" id="IPR011011">
    <property type="entry name" value="Znf_FYVE_PHD"/>
</dbReference>